<dbReference type="RefSeq" id="WP_313982391.1">
    <property type="nucleotide sequence ID" value="NZ_JASJOS010000009.1"/>
</dbReference>
<feature type="chain" id="PRO_5042184689" evidence="1">
    <location>
        <begin position="25"/>
        <end position="1111"/>
    </location>
</feature>
<dbReference type="InterPro" id="IPR025667">
    <property type="entry name" value="SprB_repeat"/>
</dbReference>
<dbReference type="AlphaFoldDB" id="A0AAE3QT26"/>
<protein>
    <submittedName>
        <fullName evidence="2">T9SS type A sorting domain-containing protein</fullName>
    </submittedName>
</protein>
<accession>A0AAE3QT26</accession>
<dbReference type="Pfam" id="PF13573">
    <property type="entry name" value="SprB"/>
    <property type="match status" value="4"/>
</dbReference>
<evidence type="ECO:0000256" key="1">
    <source>
        <dbReference type="SAM" id="SignalP"/>
    </source>
</evidence>
<sequence>MQRIYWGVLLLVIFMCAYPIVSQAQNVQVTIKITRVDWNGVGDGNGSAEPRFAFKYNGQGLQYTCFKYSGRGSGTQYPNSTLRTFNLPISNPSFSLEMDAFEKDKANSDDCYFNGSGVDKDDYHENGFSDPIDLYSIPPGVYGKNYSITTNHFTAYFDVRYWIIGSPNTVTPYTSSQICSGDPFTLSTSVNSVRTDGLRYIWEYQIQGDEYTTGNPDYYQCISDCNNSSWDSGMTYEDCENSCSYYPPTITVENWRSLQTTTDPSVTFTPNTLVSNGIQTNTSIRFRVRVVSPEGLVTTDQTTGFYGFSPPSPSVGSFSTLASCPNKPTGTLQLNNVVSLNGEYRIILTPRNTTPVDVDACINSGNCPTLYKSYLTSLSDITLTDLPPGEHLLWVTNPGGTIGICYKTYPITIDTHPTLALTASAQNVTCQGANDGKLTFAHSGGFGAIHFTISNTQGQTWNETADGTLSGLPPGFYTVTVTDDNCQQSNTNTTATFEITEPTRVTATIQTEGSQCIGSGNGKLMVQASLGSGSYNYQLLNTSTQNIIAEQSNQTNTWQLSTLSAGLYKLIIKDAARPACEGYETTFTISQPAPFVITNVISTNIDCNGSATGTIQVTGTGGIAEYRTFVLIRNGQEITNTSGIFENIQAGSYQVAIRSTIPGCSDQLIHPTSIVITQPTPIAIALAKTDIVCNGDKNGMVTATISGGQPGYTVTWEQKIGTEWNTVTSGTTQSETQLTEQNGGIYRVKVTDSKNCTSYSDAIEVLEPQPLAFASVEQIRPGCVSTQINLAVTITGGTPPYRTEYSPVSSNNFTVFTQETLIPVGSYKIRVFDSRNCQLDYQQTITVTENSLDIKVTNYPVCYKQTNGKIRLQVSGGFPPYQYSIDNGQTFSSSATFDNVASGTYAIFVKDSRGCSANTTATIIQRTDTPELNFSVSTRQNALDTLVLSEISIPKPDSVTWVFDEQAQIIDPNPKEPKIKFDKEGSYTIAMTGWFGGCEYTLTKVLQLQPFDPTVPPATQITNRPLSQFKVSPNPTTGKFVAEVSMLRKQQLVIVLYDMLGNEKYRKQWNDVKSVTEEITLVNPASGIYMIRAITNNDAREIKLVVSPTGQ</sequence>
<dbReference type="NCBIfam" id="TIGR04183">
    <property type="entry name" value="Por_Secre_tail"/>
    <property type="match status" value="1"/>
</dbReference>
<feature type="signal peptide" evidence="1">
    <location>
        <begin position="1"/>
        <end position="24"/>
    </location>
</feature>
<keyword evidence="1" id="KW-0732">Signal</keyword>
<organism evidence="2 3">
    <name type="scientific">Xanthocytophaga flava</name>
    <dbReference type="NCBI Taxonomy" id="3048013"/>
    <lineage>
        <taxon>Bacteria</taxon>
        <taxon>Pseudomonadati</taxon>
        <taxon>Bacteroidota</taxon>
        <taxon>Cytophagia</taxon>
        <taxon>Cytophagales</taxon>
        <taxon>Rhodocytophagaceae</taxon>
        <taxon>Xanthocytophaga</taxon>
    </lineage>
</organism>
<gene>
    <name evidence="2" type="ORF">QNI16_20830</name>
</gene>
<dbReference type="InterPro" id="IPR026444">
    <property type="entry name" value="Secre_tail"/>
</dbReference>
<proteinExistence type="predicted"/>
<dbReference type="Proteomes" id="UP001241110">
    <property type="component" value="Unassembled WGS sequence"/>
</dbReference>
<evidence type="ECO:0000313" key="3">
    <source>
        <dbReference type="Proteomes" id="UP001241110"/>
    </source>
</evidence>
<evidence type="ECO:0000313" key="2">
    <source>
        <dbReference type="EMBL" id="MDJ1482960.1"/>
    </source>
</evidence>
<comment type="caution">
    <text evidence="2">The sequence shown here is derived from an EMBL/GenBank/DDBJ whole genome shotgun (WGS) entry which is preliminary data.</text>
</comment>
<dbReference type="EMBL" id="JASJOS010000009">
    <property type="protein sequence ID" value="MDJ1482960.1"/>
    <property type="molecule type" value="Genomic_DNA"/>
</dbReference>
<name>A0AAE3QT26_9BACT</name>
<reference evidence="2" key="1">
    <citation type="submission" date="2023-05" db="EMBL/GenBank/DDBJ databases">
        <authorList>
            <person name="Zhang X."/>
        </authorList>
    </citation>
    <scope>NUCLEOTIDE SEQUENCE</scope>
    <source>
        <strain evidence="2">YF14B1</strain>
    </source>
</reference>